<protein>
    <recommendedName>
        <fullName evidence="8">Cardiolipin synthase</fullName>
        <ecNumber evidence="8">2.7.8.-</ecNumber>
    </recommendedName>
</protein>
<dbReference type="InterPro" id="IPR022924">
    <property type="entry name" value="Cardiolipin_synthase"/>
</dbReference>
<dbReference type="PANTHER" id="PTHR21248:SF22">
    <property type="entry name" value="PHOSPHOLIPASE D"/>
    <property type="match status" value="1"/>
</dbReference>
<evidence type="ECO:0000256" key="6">
    <source>
        <dbReference type="ARBA" id="ARBA00022989"/>
    </source>
</evidence>
<dbReference type="CDD" id="cd09161">
    <property type="entry name" value="PLDc_PaCLS_like_2"/>
    <property type="match status" value="1"/>
</dbReference>
<gene>
    <name evidence="11" type="primary">cls</name>
    <name evidence="11" type="ORF">EY643_04855</name>
</gene>
<keyword evidence="2" id="KW-1003">Cell membrane</keyword>
<dbReference type="SUPFAM" id="SSF56024">
    <property type="entry name" value="Phospholipase D/nuclease"/>
    <property type="match status" value="2"/>
</dbReference>
<dbReference type="KEGG" id="halc:EY643_04855"/>
<keyword evidence="6 9" id="KW-1133">Transmembrane helix</keyword>
<comment type="subcellular location">
    <subcellularLocation>
        <location evidence="1">Cell membrane</location>
    </subcellularLocation>
</comment>
<organism evidence="11 12">
    <name type="scientific">Halioglobus maricola</name>
    <dbReference type="NCBI Taxonomy" id="2601894"/>
    <lineage>
        <taxon>Bacteria</taxon>
        <taxon>Pseudomonadati</taxon>
        <taxon>Pseudomonadota</taxon>
        <taxon>Gammaproteobacteria</taxon>
        <taxon>Cellvibrionales</taxon>
        <taxon>Halieaceae</taxon>
        <taxon>Halioglobus</taxon>
    </lineage>
</organism>
<feature type="domain" description="PLD phosphodiesterase" evidence="10">
    <location>
        <begin position="392"/>
        <end position="419"/>
    </location>
</feature>
<evidence type="ECO:0000256" key="7">
    <source>
        <dbReference type="ARBA" id="ARBA00023136"/>
    </source>
</evidence>
<sequence length="479" mass="53954">MDASWVTTTIAIAVALFYLAAIAAAVEAILQARTPQGAIAWAISLLSFSVIALPLYLILGRNRFAGYLEKRDHMERESQALIHRTNSNIQEFVVPIGNDSPMYTSLFNLARMPATRGNQVDLLIDGEATFDDIRRGLEAAQNYILFQFYIMRDDNLGRELGRILADKARAGVAVYVIYDEIGSRKFQRSRLCKQLHMSGVNVAPFNTTQGRRNRFQLNFRNHRKVVVVDGREAWVGGHNVGDEYLGRDKKIGHWRDTHVRFQGPSVIGAEQAFATDWLWAKGEDLNISWDLNSEAEGDSTVLVFPSDPASEYEEAGLMFHQTIVAAQQRIWIASPYFVPDRGIISALQLAALRGVDVRILIPDEPDGPMVAMANWSFTRELLAVGVKVYRYQGGFMHQKVLLMDDRLAGVGTANFDNRSFRLNFEITLLVHDVFFAREVEAMLNTDLERCRQVSLEECMDKPAWFTVAMATARLFAPVL</sequence>
<dbReference type="Gene3D" id="3.30.870.10">
    <property type="entry name" value="Endonuclease Chain A"/>
    <property type="match status" value="2"/>
</dbReference>
<name>A0A5P9NJ80_9GAMM</name>
<keyword evidence="3" id="KW-0808">Transferase</keyword>
<keyword evidence="4 9" id="KW-0812">Transmembrane</keyword>
<keyword evidence="12" id="KW-1185">Reference proteome</keyword>
<dbReference type="InterPro" id="IPR001736">
    <property type="entry name" value="PLipase_D/transphosphatidylase"/>
</dbReference>
<evidence type="ECO:0000256" key="5">
    <source>
        <dbReference type="ARBA" id="ARBA00022737"/>
    </source>
</evidence>
<evidence type="ECO:0000313" key="11">
    <source>
        <dbReference type="EMBL" id="QFU75028.1"/>
    </source>
</evidence>
<keyword evidence="7 9" id="KW-0472">Membrane</keyword>
<evidence type="ECO:0000259" key="10">
    <source>
        <dbReference type="PROSITE" id="PS50035"/>
    </source>
</evidence>
<dbReference type="EC" id="2.7.8.-" evidence="8"/>
<dbReference type="Proteomes" id="UP000326287">
    <property type="component" value="Chromosome"/>
</dbReference>
<dbReference type="AlphaFoldDB" id="A0A5P9NJ80"/>
<evidence type="ECO:0000256" key="9">
    <source>
        <dbReference type="SAM" id="Phobius"/>
    </source>
</evidence>
<feature type="domain" description="PLD phosphodiesterase" evidence="10">
    <location>
        <begin position="217"/>
        <end position="244"/>
    </location>
</feature>
<dbReference type="GO" id="GO:0005886">
    <property type="term" value="C:plasma membrane"/>
    <property type="evidence" value="ECO:0007669"/>
    <property type="project" value="UniProtKB-SubCell"/>
</dbReference>
<feature type="transmembrane region" description="Helical" evidence="9">
    <location>
        <begin position="38"/>
        <end position="59"/>
    </location>
</feature>
<evidence type="ECO:0000256" key="3">
    <source>
        <dbReference type="ARBA" id="ARBA00022679"/>
    </source>
</evidence>
<feature type="transmembrane region" description="Helical" evidence="9">
    <location>
        <begin position="6"/>
        <end position="26"/>
    </location>
</feature>
<keyword evidence="5" id="KW-0677">Repeat</keyword>
<reference evidence="11 12" key="1">
    <citation type="submission" date="2019-02" db="EMBL/GenBank/DDBJ databases">
        <authorList>
            <person name="Li S.-H."/>
        </authorList>
    </citation>
    <scope>NUCLEOTIDE SEQUENCE [LARGE SCALE GENOMIC DNA]</scope>
    <source>
        <strain evidence="11 12">IMCC14385</strain>
    </source>
</reference>
<dbReference type="SMART" id="SM00155">
    <property type="entry name" value="PLDc"/>
    <property type="match status" value="2"/>
</dbReference>
<evidence type="ECO:0000256" key="4">
    <source>
        <dbReference type="ARBA" id="ARBA00022692"/>
    </source>
</evidence>
<dbReference type="GO" id="GO:0032049">
    <property type="term" value="P:cardiolipin biosynthetic process"/>
    <property type="evidence" value="ECO:0007669"/>
    <property type="project" value="UniProtKB-UniRule"/>
</dbReference>
<dbReference type="PROSITE" id="PS50035">
    <property type="entry name" value="PLD"/>
    <property type="match status" value="2"/>
</dbReference>
<proteinExistence type="predicted"/>
<dbReference type="InterPro" id="IPR025202">
    <property type="entry name" value="PLD-like_dom"/>
</dbReference>
<dbReference type="PANTHER" id="PTHR21248">
    <property type="entry name" value="CARDIOLIPIN SYNTHASE"/>
    <property type="match status" value="1"/>
</dbReference>
<dbReference type="GO" id="GO:0008808">
    <property type="term" value="F:cardiolipin synthase activity"/>
    <property type="evidence" value="ECO:0007669"/>
    <property type="project" value="UniProtKB-UniRule"/>
</dbReference>
<evidence type="ECO:0000256" key="2">
    <source>
        <dbReference type="ARBA" id="ARBA00022475"/>
    </source>
</evidence>
<evidence type="ECO:0000313" key="12">
    <source>
        <dbReference type="Proteomes" id="UP000326287"/>
    </source>
</evidence>
<dbReference type="Pfam" id="PF13091">
    <property type="entry name" value="PLDc_2"/>
    <property type="match status" value="2"/>
</dbReference>
<evidence type="ECO:0000256" key="1">
    <source>
        <dbReference type="ARBA" id="ARBA00004236"/>
    </source>
</evidence>
<evidence type="ECO:0000256" key="8">
    <source>
        <dbReference type="NCBIfam" id="TIGR04265"/>
    </source>
</evidence>
<dbReference type="OrthoDB" id="9762009at2"/>
<accession>A0A5P9NJ80</accession>
<dbReference type="EMBL" id="CP036422">
    <property type="protein sequence ID" value="QFU75028.1"/>
    <property type="molecule type" value="Genomic_DNA"/>
</dbReference>
<dbReference type="RefSeq" id="WP_152661134.1">
    <property type="nucleotide sequence ID" value="NZ_CP036422.1"/>
</dbReference>
<dbReference type="NCBIfam" id="TIGR04265">
    <property type="entry name" value="bac_cardiolipin"/>
    <property type="match status" value="1"/>
</dbReference>